<keyword evidence="2" id="KW-0812">Transmembrane</keyword>
<sequence length="217" mass="23108">MAAATNLAGTYYIFESGVYLTFTDTNSGTNLTTFQYNGTTEQQWVLAPGTASSASSPAYTVQNVKYQTYISYSGTNNPGFFVEQSLSPFDWFVNISNTSQTPSQYLFSPDPSFASTWNIDDGYTVNNNPVILYGCCSPFLLDSITNTSTSTSSIGPSSTTNSSTQTGTSGSSGSSSNKTALTIGLAVTMSVLLIIVIILAKAYRDKKLKPNHPVTGS</sequence>
<evidence type="ECO:0000313" key="3">
    <source>
        <dbReference type="EMBL" id="KIJ12213.1"/>
    </source>
</evidence>
<dbReference type="InterPro" id="IPR035992">
    <property type="entry name" value="Ricin_B-like_lectins"/>
</dbReference>
<dbReference type="SUPFAM" id="SSF50370">
    <property type="entry name" value="Ricin B-like lectins"/>
    <property type="match status" value="1"/>
</dbReference>
<evidence type="ECO:0008006" key="5">
    <source>
        <dbReference type="Google" id="ProtNLM"/>
    </source>
</evidence>
<proteinExistence type="predicted"/>
<protein>
    <recommendedName>
        <fullName evidence="5">Ricin B lectin domain-containing protein</fullName>
    </recommendedName>
</protein>
<dbReference type="EMBL" id="KN819367">
    <property type="protein sequence ID" value="KIJ12213.1"/>
    <property type="molecule type" value="Genomic_DNA"/>
</dbReference>
<dbReference type="Proteomes" id="UP000053647">
    <property type="component" value="Unassembled WGS sequence"/>
</dbReference>
<dbReference type="AlphaFoldDB" id="A0A0C9TNY1"/>
<keyword evidence="2" id="KW-0472">Membrane</keyword>
<accession>A0A0C9TNY1</accession>
<dbReference type="OrthoDB" id="3255849at2759"/>
<dbReference type="Gene3D" id="2.80.10.50">
    <property type="match status" value="1"/>
</dbReference>
<gene>
    <name evidence="3" type="ORF">PAXINDRAFT_14984</name>
</gene>
<evidence type="ECO:0000313" key="4">
    <source>
        <dbReference type="Proteomes" id="UP000053647"/>
    </source>
</evidence>
<keyword evidence="2" id="KW-1133">Transmembrane helix</keyword>
<feature type="transmembrane region" description="Helical" evidence="2">
    <location>
        <begin position="180"/>
        <end position="200"/>
    </location>
</feature>
<keyword evidence="4" id="KW-1185">Reference proteome</keyword>
<evidence type="ECO:0000256" key="2">
    <source>
        <dbReference type="SAM" id="Phobius"/>
    </source>
</evidence>
<reference evidence="4" key="2">
    <citation type="submission" date="2015-01" db="EMBL/GenBank/DDBJ databases">
        <title>Evolutionary Origins and Diversification of the Mycorrhizal Mutualists.</title>
        <authorList>
            <consortium name="DOE Joint Genome Institute"/>
            <consortium name="Mycorrhizal Genomics Consortium"/>
            <person name="Kohler A."/>
            <person name="Kuo A."/>
            <person name="Nagy L.G."/>
            <person name="Floudas D."/>
            <person name="Copeland A."/>
            <person name="Barry K.W."/>
            <person name="Cichocki N."/>
            <person name="Veneault-Fourrey C."/>
            <person name="LaButti K."/>
            <person name="Lindquist E.A."/>
            <person name="Lipzen A."/>
            <person name="Lundell T."/>
            <person name="Morin E."/>
            <person name="Murat C."/>
            <person name="Riley R."/>
            <person name="Ohm R."/>
            <person name="Sun H."/>
            <person name="Tunlid A."/>
            <person name="Henrissat B."/>
            <person name="Grigoriev I.V."/>
            <person name="Hibbett D.S."/>
            <person name="Martin F."/>
        </authorList>
    </citation>
    <scope>NUCLEOTIDE SEQUENCE [LARGE SCALE GENOMIC DNA]</scope>
    <source>
        <strain evidence="4">ATCC 200175</strain>
    </source>
</reference>
<name>A0A0C9TNY1_PAXIN</name>
<dbReference type="HOGENOM" id="CLU_1326528_0_0_1"/>
<organism evidence="3 4">
    <name type="scientific">Paxillus involutus ATCC 200175</name>
    <dbReference type="NCBI Taxonomy" id="664439"/>
    <lineage>
        <taxon>Eukaryota</taxon>
        <taxon>Fungi</taxon>
        <taxon>Dikarya</taxon>
        <taxon>Basidiomycota</taxon>
        <taxon>Agaricomycotina</taxon>
        <taxon>Agaricomycetes</taxon>
        <taxon>Agaricomycetidae</taxon>
        <taxon>Boletales</taxon>
        <taxon>Paxilineae</taxon>
        <taxon>Paxillaceae</taxon>
        <taxon>Paxillus</taxon>
    </lineage>
</organism>
<evidence type="ECO:0000256" key="1">
    <source>
        <dbReference type="SAM" id="MobiDB-lite"/>
    </source>
</evidence>
<reference evidence="3 4" key="1">
    <citation type="submission" date="2014-06" db="EMBL/GenBank/DDBJ databases">
        <authorList>
            <consortium name="DOE Joint Genome Institute"/>
            <person name="Kuo A."/>
            <person name="Kohler A."/>
            <person name="Nagy L.G."/>
            <person name="Floudas D."/>
            <person name="Copeland A."/>
            <person name="Barry K.W."/>
            <person name="Cichocki N."/>
            <person name="Veneault-Fourrey C."/>
            <person name="LaButti K."/>
            <person name="Lindquist E.A."/>
            <person name="Lipzen A."/>
            <person name="Lundell T."/>
            <person name="Morin E."/>
            <person name="Murat C."/>
            <person name="Sun H."/>
            <person name="Tunlid A."/>
            <person name="Henrissat B."/>
            <person name="Grigoriev I.V."/>
            <person name="Hibbett D.S."/>
            <person name="Martin F."/>
            <person name="Nordberg H.P."/>
            <person name="Cantor M.N."/>
            <person name="Hua S.X."/>
        </authorList>
    </citation>
    <scope>NUCLEOTIDE SEQUENCE [LARGE SCALE GENOMIC DNA]</scope>
    <source>
        <strain evidence="3 4">ATCC 200175</strain>
    </source>
</reference>
<feature type="compositionally biased region" description="Low complexity" evidence="1">
    <location>
        <begin position="151"/>
        <end position="176"/>
    </location>
</feature>
<feature type="region of interest" description="Disordered" evidence="1">
    <location>
        <begin position="151"/>
        <end position="177"/>
    </location>
</feature>